<proteinExistence type="predicted"/>
<accession>A0ABU8RJV1</accession>
<feature type="compositionally biased region" description="Basic and acidic residues" evidence="1">
    <location>
        <begin position="107"/>
        <end position="130"/>
    </location>
</feature>
<gene>
    <name evidence="2" type="ORF">WDZ17_08690</name>
</gene>
<evidence type="ECO:0000313" key="3">
    <source>
        <dbReference type="Proteomes" id="UP001387100"/>
    </source>
</evidence>
<dbReference type="Proteomes" id="UP001387100">
    <property type="component" value="Unassembled WGS sequence"/>
</dbReference>
<evidence type="ECO:0000256" key="1">
    <source>
        <dbReference type="SAM" id="MobiDB-lite"/>
    </source>
</evidence>
<feature type="compositionally biased region" description="Basic and acidic residues" evidence="1">
    <location>
        <begin position="139"/>
        <end position="156"/>
    </location>
</feature>
<evidence type="ECO:0000313" key="2">
    <source>
        <dbReference type="EMBL" id="MEJ5945370.1"/>
    </source>
</evidence>
<reference evidence="2 3" key="1">
    <citation type="journal article" date="2017" name="Int. J. Syst. Evol. Microbiol.">
        <title>Pseudokineococcus basanitobsidens sp. nov., isolated from volcanic rock.</title>
        <authorList>
            <person name="Lee D.W."/>
            <person name="Park M.Y."/>
            <person name="Kim J.J."/>
            <person name="Kim B.S."/>
        </authorList>
    </citation>
    <scope>NUCLEOTIDE SEQUENCE [LARGE SCALE GENOMIC DNA]</scope>
    <source>
        <strain evidence="2 3">DSM 103726</strain>
    </source>
</reference>
<dbReference type="EMBL" id="JBBIAA010000007">
    <property type="protein sequence ID" value="MEJ5945370.1"/>
    <property type="molecule type" value="Genomic_DNA"/>
</dbReference>
<name>A0ABU8RJV1_9ACTN</name>
<protein>
    <submittedName>
        <fullName evidence="2">Uncharacterized protein</fullName>
    </submittedName>
</protein>
<organism evidence="2 3">
    <name type="scientific">Pseudokineococcus basanitobsidens</name>
    <dbReference type="NCBI Taxonomy" id="1926649"/>
    <lineage>
        <taxon>Bacteria</taxon>
        <taxon>Bacillati</taxon>
        <taxon>Actinomycetota</taxon>
        <taxon>Actinomycetes</taxon>
        <taxon>Kineosporiales</taxon>
        <taxon>Kineosporiaceae</taxon>
        <taxon>Pseudokineococcus</taxon>
    </lineage>
</organism>
<dbReference type="RefSeq" id="WP_339574755.1">
    <property type="nucleotide sequence ID" value="NZ_JBBIAA010000007.1"/>
</dbReference>
<comment type="caution">
    <text evidence="2">The sequence shown here is derived from an EMBL/GenBank/DDBJ whole genome shotgun (WGS) entry which is preliminary data.</text>
</comment>
<keyword evidence="3" id="KW-1185">Reference proteome</keyword>
<feature type="region of interest" description="Disordered" evidence="1">
    <location>
        <begin position="90"/>
        <end position="156"/>
    </location>
</feature>
<sequence length="156" mass="16201">MTLGGLAVVLAFMAAVVLLALVVVVAASWSQLEARRGGADRLGRLLATGMTRVEHLLARARRALADAGRRLAPLLARGLAAVASRTQGLADRLGGRPAQPNAGPDAVRGRRAAEGEDGRGAVRTGRRDRAGGAVPARGGVDERDRLPDSFRDRLAG</sequence>